<dbReference type="GO" id="GO:0004540">
    <property type="term" value="F:RNA nuclease activity"/>
    <property type="evidence" value="ECO:0007669"/>
    <property type="project" value="InterPro"/>
</dbReference>
<sequence>MKVLLDTNVVSEARKPRGNPGVRRRLAELDEFNQFLSVVSIGEIAYGVARLARGKLRDALELWLAQAERSFADRLLPVDAQVAGLWGELAARSAAAGGTISLADGLIAATAIHHGMRLMTRNVADFASTGGMLINPWEE</sequence>
<feature type="binding site" evidence="8">
    <location>
        <position position="6"/>
    </location>
    <ligand>
        <name>Mg(2+)</name>
        <dbReference type="ChEBI" id="CHEBI:18420"/>
    </ligand>
</feature>
<dbReference type="PANTHER" id="PTHR33653">
    <property type="entry name" value="RIBONUCLEASE VAPC2"/>
    <property type="match status" value="1"/>
</dbReference>
<evidence type="ECO:0000256" key="7">
    <source>
        <dbReference type="ARBA" id="ARBA00038093"/>
    </source>
</evidence>
<dbReference type="InterPro" id="IPR050556">
    <property type="entry name" value="Type_II_TA_system_RNase"/>
</dbReference>
<dbReference type="RefSeq" id="WP_145290536.1">
    <property type="nucleotide sequence ID" value="NZ_CP036291.1"/>
</dbReference>
<evidence type="ECO:0000256" key="3">
    <source>
        <dbReference type="ARBA" id="ARBA00022722"/>
    </source>
</evidence>
<dbReference type="HAMAP" id="MF_00265">
    <property type="entry name" value="VapC_Nob1"/>
    <property type="match status" value="1"/>
</dbReference>
<dbReference type="Gene3D" id="3.40.50.1010">
    <property type="entry name" value="5'-nuclease"/>
    <property type="match status" value="1"/>
</dbReference>
<evidence type="ECO:0000313" key="11">
    <source>
        <dbReference type="Proteomes" id="UP000317429"/>
    </source>
</evidence>
<dbReference type="Proteomes" id="UP000317429">
    <property type="component" value="Chromosome"/>
</dbReference>
<comment type="cofactor">
    <cofactor evidence="1 8">
        <name>Mg(2+)</name>
        <dbReference type="ChEBI" id="CHEBI:18420"/>
    </cofactor>
</comment>
<evidence type="ECO:0000256" key="1">
    <source>
        <dbReference type="ARBA" id="ARBA00001946"/>
    </source>
</evidence>
<evidence type="ECO:0000313" key="10">
    <source>
        <dbReference type="EMBL" id="QDU90978.1"/>
    </source>
</evidence>
<accession>A0A518DHM4</accession>
<keyword evidence="5 8" id="KW-0378">Hydrolase</keyword>
<dbReference type="GO" id="GO:0090729">
    <property type="term" value="F:toxin activity"/>
    <property type="evidence" value="ECO:0007669"/>
    <property type="project" value="UniProtKB-KW"/>
</dbReference>
<dbReference type="GO" id="GO:0000287">
    <property type="term" value="F:magnesium ion binding"/>
    <property type="evidence" value="ECO:0007669"/>
    <property type="project" value="UniProtKB-UniRule"/>
</dbReference>
<dbReference type="Pfam" id="PF01850">
    <property type="entry name" value="PIN"/>
    <property type="match status" value="1"/>
</dbReference>
<dbReference type="KEGG" id="pnd:Pla175_43930"/>
<evidence type="ECO:0000256" key="5">
    <source>
        <dbReference type="ARBA" id="ARBA00022801"/>
    </source>
</evidence>
<dbReference type="InterPro" id="IPR029060">
    <property type="entry name" value="PIN-like_dom_sf"/>
</dbReference>
<evidence type="ECO:0000256" key="8">
    <source>
        <dbReference type="HAMAP-Rule" id="MF_00265"/>
    </source>
</evidence>
<keyword evidence="3 8" id="KW-0540">Nuclease</keyword>
<dbReference type="EC" id="3.1.-.-" evidence="8"/>
<proteinExistence type="inferred from homology"/>
<keyword evidence="4 8" id="KW-0479">Metal-binding</keyword>
<feature type="domain" description="PIN" evidence="9">
    <location>
        <begin position="3"/>
        <end position="122"/>
    </location>
</feature>
<evidence type="ECO:0000256" key="2">
    <source>
        <dbReference type="ARBA" id="ARBA00022649"/>
    </source>
</evidence>
<evidence type="ECO:0000256" key="6">
    <source>
        <dbReference type="ARBA" id="ARBA00022842"/>
    </source>
</evidence>
<dbReference type="EMBL" id="CP036291">
    <property type="protein sequence ID" value="QDU90978.1"/>
    <property type="molecule type" value="Genomic_DNA"/>
</dbReference>
<protein>
    <recommendedName>
        <fullName evidence="8">Ribonuclease VapC</fullName>
        <shortName evidence="8">RNase VapC</shortName>
        <ecNumber evidence="8">3.1.-.-</ecNumber>
    </recommendedName>
    <alternativeName>
        <fullName evidence="8">Toxin VapC</fullName>
    </alternativeName>
</protein>
<dbReference type="GO" id="GO:0016787">
    <property type="term" value="F:hydrolase activity"/>
    <property type="evidence" value="ECO:0007669"/>
    <property type="project" value="UniProtKB-KW"/>
</dbReference>
<organism evidence="10 11">
    <name type="scientific">Pirellulimonas nuda</name>
    <dbReference type="NCBI Taxonomy" id="2528009"/>
    <lineage>
        <taxon>Bacteria</taxon>
        <taxon>Pseudomonadati</taxon>
        <taxon>Planctomycetota</taxon>
        <taxon>Planctomycetia</taxon>
        <taxon>Pirellulales</taxon>
        <taxon>Lacipirellulaceae</taxon>
        <taxon>Pirellulimonas</taxon>
    </lineage>
</organism>
<evidence type="ECO:0000256" key="4">
    <source>
        <dbReference type="ARBA" id="ARBA00022723"/>
    </source>
</evidence>
<dbReference type="InterPro" id="IPR022907">
    <property type="entry name" value="VapC_family"/>
</dbReference>
<evidence type="ECO:0000259" key="9">
    <source>
        <dbReference type="Pfam" id="PF01850"/>
    </source>
</evidence>
<name>A0A518DHM4_9BACT</name>
<keyword evidence="8" id="KW-0800">Toxin</keyword>
<dbReference type="PANTHER" id="PTHR33653:SF1">
    <property type="entry name" value="RIBONUCLEASE VAPC2"/>
    <property type="match status" value="1"/>
</dbReference>
<feature type="binding site" evidence="8">
    <location>
        <position position="104"/>
    </location>
    <ligand>
        <name>Mg(2+)</name>
        <dbReference type="ChEBI" id="CHEBI:18420"/>
    </ligand>
</feature>
<dbReference type="AlphaFoldDB" id="A0A518DHM4"/>
<comment type="function">
    <text evidence="8">Toxic component of a toxin-antitoxin (TA) system. An RNase.</text>
</comment>
<reference evidence="10 11" key="1">
    <citation type="submission" date="2019-02" db="EMBL/GenBank/DDBJ databases">
        <title>Deep-cultivation of Planctomycetes and their phenomic and genomic characterization uncovers novel biology.</title>
        <authorList>
            <person name="Wiegand S."/>
            <person name="Jogler M."/>
            <person name="Boedeker C."/>
            <person name="Pinto D."/>
            <person name="Vollmers J."/>
            <person name="Rivas-Marin E."/>
            <person name="Kohn T."/>
            <person name="Peeters S.H."/>
            <person name="Heuer A."/>
            <person name="Rast P."/>
            <person name="Oberbeckmann S."/>
            <person name="Bunk B."/>
            <person name="Jeske O."/>
            <person name="Meyerdierks A."/>
            <person name="Storesund J.E."/>
            <person name="Kallscheuer N."/>
            <person name="Luecker S."/>
            <person name="Lage O.M."/>
            <person name="Pohl T."/>
            <person name="Merkel B.J."/>
            <person name="Hornburger P."/>
            <person name="Mueller R.-W."/>
            <person name="Bruemmer F."/>
            <person name="Labrenz M."/>
            <person name="Spormann A.M."/>
            <person name="Op den Camp H."/>
            <person name="Overmann J."/>
            <person name="Amann R."/>
            <person name="Jetten M.S.M."/>
            <person name="Mascher T."/>
            <person name="Medema M.H."/>
            <person name="Devos D.P."/>
            <person name="Kaster A.-K."/>
            <person name="Ovreas L."/>
            <person name="Rohde M."/>
            <person name="Galperin M.Y."/>
            <person name="Jogler C."/>
        </authorList>
    </citation>
    <scope>NUCLEOTIDE SEQUENCE [LARGE SCALE GENOMIC DNA]</scope>
    <source>
        <strain evidence="10 11">Pla175</strain>
    </source>
</reference>
<gene>
    <name evidence="10" type="primary">fitB</name>
    <name evidence="8" type="synonym">vapC</name>
    <name evidence="10" type="ORF">Pla175_43930</name>
</gene>
<dbReference type="InterPro" id="IPR002716">
    <property type="entry name" value="PIN_dom"/>
</dbReference>
<dbReference type="CDD" id="cd18746">
    <property type="entry name" value="PIN_VapC4-5_FitB-like"/>
    <property type="match status" value="1"/>
</dbReference>
<dbReference type="SUPFAM" id="SSF88723">
    <property type="entry name" value="PIN domain-like"/>
    <property type="match status" value="1"/>
</dbReference>
<comment type="similarity">
    <text evidence="7 8">Belongs to the PINc/VapC protein family.</text>
</comment>
<keyword evidence="6 8" id="KW-0460">Magnesium</keyword>
<keyword evidence="2 8" id="KW-1277">Toxin-antitoxin system</keyword>
<keyword evidence="11" id="KW-1185">Reference proteome</keyword>
<dbReference type="OrthoDB" id="9815354at2"/>